<dbReference type="InterPro" id="IPR003439">
    <property type="entry name" value="ABC_transporter-like_ATP-bd"/>
</dbReference>
<dbReference type="Proteomes" id="UP000441585">
    <property type="component" value="Unassembled WGS sequence"/>
</dbReference>
<evidence type="ECO:0000256" key="7">
    <source>
        <dbReference type="ARBA" id="ARBA00022741"/>
    </source>
</evidence>
<sequence length="504" mass="56286">MLVEMKKICKSFVGVQALNDVSLAVRKGTVHALMGENGAGKSTLMKILAGIHQADDGEIFIKGQKIRIKDTQDALGHGISMIHQELMPVMEMTVGENIFLGREPKYSTKIINYKKLYSDAEKLLSDLNVAIHPKVKMKTLSVAGIQLVEIVKALSYDAEVLIMDEPTSAIADREVEKLFDIIGHLKKQGKAIIYISHKMDEIFKISDDITVFRDGKHIATRLAEELDYESLIKMMVGRELTNIFPKIEMVPTYEEALRVHNLTSVGKFENISFDLKKGEILGLTGLMGAGRTEIAEAIFGMRPLDAGEIYVKGQKVKIKSSEDTIKQKIAFITENRKDEGLFLDMSIIDNIAMCSLSKRSALGFIRKKDEKKAASELYEKLRIKSYSLQQTVGTLSGGNQQKVVLAKWLLTEPNILILDEPTRGIDIGAKSEIYKLMSQLVQEGMSIIMISSEMPEVLGMSDRILIFCEGRLTGELSRSEATQEKILDLATEKLHEDEKVMEVI</sequence>
<evidence type="ECO:0000256" key="9">
    <source>
        <dbReference type="ARBA" id="ARBA00022967"/>
    </source>
</evidence>
<protein>
    <submittedName>
        <fullName evidence="12">ATP-binding cassette domain-containing protein</fullName>
    </submittedName>
</protein>
<evidence type="ECO:0000256" key="10">
    <source>
        <dbReference type="ARBA" id="ARBA00023136"/>
    </source>
</evidence>
<keyword evidence="13" id="KW-1185">Reference proteome</keyword>
<dbReference type="InterPro" id="IPR017871">
    <property type="entry name" value="ABC_transporter-like_CS"/>
</dbReference>
<evidence type="ECO:0000256" key="5">
    <source>
        <dbReference type="ARBA" id="ARBA00022597"/>
    </source>
</evidence>
<evidence type="ECO:0000256" key="8">
    <source>
        <dbReference type="ARBA" id="ARBA00022840"/>
    </source>
</evidence>
<dbReference type="GO" id="GO:0005886">
    <property type="term" value="C:plasma membrane"/>
    <property type="evidence" value="ECO:0007669"/>
    <property type="project" value="UniProtKB-SubCell"/>
</dbReference>
<dbReference type="SUPFAM" id="SSF52540">
    <property type="entry name" value="P-loop containing nucleoside triphosphate hydrolases"/>
    <property type="match status" value="2"/>
</dbReference>
<accession>A0A6I2MDR7</accession>
<dbReference type="Gene3D" id="3.40.50.300">
    <property type="entry name" value="P-loop containing nucleotide triphosphate hydrolases"/>
    <property type="match status" value="2"/>
</dbReference>
<keyword evidence="4" id="KW-1003">Cell membrane</keyword>
<dbReference type="InterPro" id="IPR027417">
    <property type="entry name" value="P-loop_NTPase"/>
</dbReference>
<evidence type="ECO:0000313" key="13">
    <source>
        <dbReference type="Proteomes" id="UP000441585"/>
    </source>
</evidence>
<gene>
    <name evidence="12" type="ORF">GJU41_21180</name>
</gene>
<keyword evidence="3" id="KW-0813">Transport</keyword>
<feature type="domain" description="ABC transporter" evidence="11">
    <location>
        <begin position="3"/>
        <end position="494"/>
    </location>
</feature>
<dbReference type="Pfam" id="PF00005">
    <property type="entry name" value="ABC_tran"/>
    <property type="match status" value="2"/>
</dbReference>
<dbReference type="CDD" id="cd03216">
    <property type="entry name" value="ABC_Carb_Monos_I"/>
    <property type="match status" value="1"/>
</dbReference>
<dbReference type="FunFam" id="3.40.50.300:FF:000126">
    <property type="entry name" value="Galactose/methyl galactoside import ATP-binding protein MglA"/>
    <property type="match status" value="1"/>
</dbReference>
<evidence type="ECO:0000256" key="4">
    <source>
        <dbReference type="ARBA" id="ARBA00022475"/>
    </source>
</evidence>
<dbReference type="GO" id="GO:0005524">
    <property type="term" value="F:ATP binding"/>
    <property type="evidence" value="ECO:0007669"/>
    <property type="project" value="UniProtKB-KW"/>
</dbReference>
<dbReference type="AlphaFoldDB" id="A0A6I2MDR7"/>
<dbReference type="PANTHER" id="PTHR43790">
    <property type="entry name" value="CARBOHYDRATE TRANSPORT ATP-BINDING PROTEIN MG119-RELATED"/>
    <property type="match status" value="1"/>
</dbReference>
<comment type="caution">
    <text evidence="12">The sequence shown here is derived from an EMBL/GenBank/DDBJ whole genome shotgun (WGS) entry which is preliminary data.</text>
</comment>
<dbReference type="InterPro" id="IPR003593">
    <property type="entry name" value="AAA+_ATPase"/>
</dbReference>
<proteinExistence type="predicted"/>
<dbReference type="PANTHER" id="PTHR43790:SF3">
    <property type="entry name" value="D-ALLOSE IMPORT ATP-BINDING PROTEIN ALSA-RELATED"/>
    <property type="match status" value="1"/>
</dbReference>
<dbReference type="PROSITE" id="PS00211">
    <property type="entry name" value="ABC_TRANSPORTER_1"/>
    <property type="match status" value="1"/>
</dbReference>
<evidence type="ECO:0000256" key="3">
    <source>
        <dbReference type="ARBA" id="ARBA00022448"/>
    </source>
</evidence>
<evidence type="ECO:0000256" key="6">
    <source>
        <dbReference type="ARBA" id="ARBA00022737"/>
    </source>
</evidence>
<dbReference type="EMBL" id="WKKF01000012">
    <property type="protein sequence ID" value="MRX56475.1"/>
    <property type="molecule type" value="Genomic_DNA"/>
</dbReference>
<reference evidence="12 13" key="1">
    <citation type="submission" date="2019-11" db="EMBL/GenBank/DDBJ databases">
        <title>Bacillus idriensis genome.</title>
        <authorList>
            <person name="Konopka E.N."/>
            <person name="Newman J.D."/>
        </authorList>
    </citation>
    <scope>NUCLEOTIDE SEQUENCE [LARGE SCALE GENOMIC DNA]</scope>
    <source>
        <strain evidence="12 13">DSM 19097</strain>
    </source>
</reference>
<organism evidence="12 13">
    <name type="scientific">Metabacillus idriensis</name>
    <dbReference type="NCBI Taxonomy" id="324768"/>
    <lineage>
        <taxon>Bacteria</taxon>
        <taxon>Bacillati</taxon>
        <taxon>Bacillota</taxon>
        <taxon>Bacilli</taxon>
        <taxon>Bacillales</taxon>
        <taxon>Bacillaceae</taxon>
        <taxon>Metabacillus</taxon>
    </lineage>
</organism>
<name>A0A6I2MDR7_9BACI</name>
<dbReference type="FunFam" id="3.40.50.300:FF:000127">
    <property type="entry name" value="Ribose import ATP-binding protein RbsA"/>
    <property type="match status" value="1"/>
</dbReference>
<keyword evidence="7" id="KW-0547">Nucleotide-binding</keyword>
<keyword evidence="6" id="KW-0677">Repeat</keyword>
<keyword evidence="8 12" id="KW-0067">ATP-binding</keyword>
<evidence type="ECO:0000259" key="11">
    <source>
        <dbReference type="PROSITE" id="PS50893"/>
    </source>
</evidence>
<keyword evidence="5" id="KW-0762">Sugar transport</keyword>
<dbReference type="CDD" id="cd03215">
    <property type="entry name" value="ABC_Carb_Monos_II"/>
    <property type="match status" value="1"/>
</dbReference>
<comment type="subcellular location">
    <subcellularLocation>
        <location evidence="2">Cell inner membrane</location>
    </subcellularLocation>
    <subcellularLocation>
        <location evidence="1">Cell membrane</location>
        <topology evidence="1">Peripheral membrane protein</topology>
    </subcellularLocation>
</comment>
<dbReference type="GO" id="GO:0016887">
    <property type="term" value="F:ATP hydrolysis activity"/>
    <property type="evidence" value="ECO:0007669"/>
    <property type="project" value="InterPro"/>
</dbReference>
<evidence type="ECO:0000313" key="12">
    <source>
        <dbReference type="EMBL" id="MRX56475.1"/>
    </source>
</evidence>
<dbReference type="InterPro" id="IPR050107">
    <property type="entry name" value="ABC_carbohydrate_import_ATPase"/>
</dbReference>
<dbReference type="PROSITE" id="PS50893">
    <property type="entry name" value="ABC_TRANSPORTER_2"/>
    <property type="match status" value="1"/>
</dbReference>
<dbReference type="GO" id="GO:0015749">
    <property type="term" value="P:monosaccharide transmembrane transport"/>
    <property type="evidence" value="ECO:0007669"/>
    <property type="project" value="UniProtKB-ARBA"/>
</dbReference>
<keyword evidence="10" id="KW-0472">Membrane</keyword>
<evidence type="ECO:0000256" key="2">
    <source>
        <dbReference type="ARBA" id="ARBA00004533"/>
    </source>
</evidence>
<evidence type="ECO:0000256" key="1">
    <source>
        <dbReference type="ARBA" id="ARBA00004202"/>
    </source>
</evidence>
<keyword evidence="9" id="KW-1278">Translocase</keyword>
<dbReference type="SMART" id="SM00382">
    <property type="entry name" value="AAA"/>
    <property type="match status" value="2"/>
</dbReference>